<gene>
    <name evidence="1" type="ORF">BLL52_1215</name>
</gene>
<dbReference type="EMBL" id="MSYM01000008">
    <property type="protein sequence ID" value="OLP07385.1"/>
    <property type="molecule type" value="Genomic_DNA"/>
</dbReference>
<protein>
    <submittedName>
        <fullName evidence="1">Uncharacterized protein</fullName>
    </submittedName>
</protein>
<sequence>MPVGARRRHQLGDAVDQLQRGQHQFTRVLVGLQGLCVAFAAAVEQISTAVALKPAGERGLPLTLLVV</sequence>
<evidence type="ECO:0000313" key="1">
    <source>
        <dbReference type="EMBL" id="OLP07385.1"/>
    </source>
</evidence>
<dbReference type="Proteomes" id="UP000185911">
    <property type="component" value="Unassembled WGS sequence"/>
</dbReference>
<keyword evidence="2" id="KW-1185">Reference proteome</keyword>
<evidence type="ECO:0000313" key="2">
    <source>
        <dbReference type="Proteomes" id="UP000185911"/>
    </source>
</evidence>
<name>A0A1Q8YHB4_9BURK</name>
<accession>A0A1Q8YHB4</accession>
<comment type="caution">
    <text evidence="1">The sequence shown here is derived from an EMBL/GenBank/DDBJ whole genome shotgun (WGS) entry which is preliminary data.</text>
</comment>
<dbReference type="AlphaFoldDB" id="A0A1Q8YHB4"/>
<reference evidence="1 2" key="1">
    <citation type="submission" date="2017-01" db="EMBL/GenBank/DDBJ databases">
        <title>Genome sequence of Rhodoferax antarcticus ANT.BR, a psychrophilic purple nonsulfur bacterium from an Antarctic microbial mat.</title>
        <authorList>
            <person name="Baker J."/>
            <person name="Riester C."/>
            <person name="Skinner B."/>
            <person name="Newell A."/>
            <person name="Swingley W."/>
            <person name="Madigan M."/>
            <person name="Jung D."/>
            <person name="Asao M."/>
            <person name="Chen M."/>
            <person name="Loughlin P."/>
            <person name="Pan H."/>
            <person name="Lin S."/>
            <person name="Li N."/>
            <person name="Shaw J."/>
            <person name="Prado M."/>
            <person name="Sherman C."/>
            <person name="Li X."/>
            <person name="Tang J."/>
            <person name="Blankenship R."/>
            <person name="Zhao T."/>
            <person name="Touchman J."/>
            <person name="Sattley M."/>
        </authorList>
    </citation>
    <scope>NUCLEOTIDE SEQUENCE [LARGE SCALE GENOMIC DNA]</scope>
    <source>
        <strain evidence="1 2">ANT.BR</strain>
    </source>
</reference>
<organism evidence="1 2">
    <name type="scientific">Rhodoferax antarcticus ANT.BR</name>
    <dbReference type="NCBI Taxonomy" id="1111071"/>
    <lineage>
        <taxon>Bacteria</taxon>
        <taxon>Pseudomonadati</taxon>
        <taxon>Pseudomonadota</taxon>
        <taxon>Betaproteobacteria</taxon>
        <taxon>Burkholderiales</taxon>
        <taxon>Comamonadaceae</taxon>
        <taxon>Rhodoferax</taxon>
    </lineage>
</organism>
<proteinExistence type="predicted"/>